<feature type="transmembrane region" description="Helical" evidence="1">
    <location>
        <begin position="49"/>
        <end position="68"/>
    </location>
</feature>
<sequence length="73" mass="8153">MADRAHSGKSLESDDTGRLWQRLAGRRYVAWAVFFFGSLLLAPDPTGLLPIVTALGLIVLFEGVVRVLRWRGR</sequence>
<accession>A0AAE3FNL4</accession>
<reference evidence="2 3" key="1">
    <citation type="journal article" date="2022" name="Syst. Appl. Microbiol.">
        <title>Natronocalculus amylovorans gen. nov., sp. nov., and Natranaeroarchaeum aerophilus sp. nov., dominant culturable amylolytic natronoarchaea from hypersaline soda lakes in southwestern Siberia.</title>
        <authorList>
            <person name="Sorokin D.Y."/>
            <person name="Elcheninov A.G."/>
            <person name="Khizhniak T.V."/>
            <person name="Koenen M."/>
            <person name="Bale N.J."/>
            <person name="Damste J.S.S."/>
            <person name="Kublanov I.V."/>
        </authorList>
    </citation>
    <scope>NUCLEOTIDE SEQUENCE [LARGE SCALE GENOMIC DNA]</scope>
    <source>
        <strain evidence="2 3">AArc-St1-1</strain>
    </source>
</reference>
<feature type="transmembrane region" description="Helical" evidence="1">
    <location>
        <begin position="28"/>
        <end position="43"/>
    </location>
</feature>
<evidence type="ECO:0000313" key="3">
    <source>
        <dbReference type="Proteomes" id="UP001202674"/>
    </source>
</evidence>
<name>A0AAE3FNL4_9EURY</name>
<dbReference type="EMBL" id="JAKRVY010000001">
    <property type="protein sequence ID" value="MCL9812281.1"/>
    <property type="molecule type" value="Genomic_DNA"/>
</dbReference>
<protein>
    <submittedName>
        <fullName evidence="2">Uncharacterized protein</fullName>
    </submittedName>
</protein>
<dbReference type="Proteomes" id="UP001202674">
    <property type="component" value="Unassembled WGS sequence"/>
</dbReference>
<keyword evidence="1" id="KW-0472">Membrane</keyword>
<organism evidence="2 3">
    <name type="scientific">Natranaeroarchaeum aerophilus</name>
    <dbReference type="NCBI Taxonomy" id="2917711"/>
    <lineage>
        <taxon>Archaea</taxon>
        <taxon>Methanobacteriati</taxon>
        <taxon>Methanobacteriota</taxon>
        <taxon>Stenosarchaea group</taxon>
        <taxon>Halobacteria</taxon>
        <taxon>Halobacteriales</taxon>
        <taxon>Natronoarchaeaceae</taxon>
        <taxon>Natranaeroarchaeum</taxon>
    </lineage>
</organism>
<evidence type="ECO:0000313" key="2">
    <source>
        <dbReference type="EMBL" id="MCL9812281.1"/>
    </source>
</evidence>
<evidence type="ECO:0000256" key="1">
    <source>
        <dbReference type="SAM" id="Phobius"/>
    </source>
</evidence>
<proteinExistence type="predicted"/>
<gene>
    <name evidence="2" type="ORF">AArcSt11_01280</name>
</gene>
<keyword evidence="1" id="KW-1133">Transmembrane helix</keyword>
<keyword evidence="3" id="KW-1185">Reference proteome</keyword>
<keyword evidence="1" id="KW-0812">Transmembrane</keyword>
<dbReference type="RefSeq" id="WP_250593821.1">
    <property type="nucleotide sequence ID" value="NZ_JAKRVY010000001.1"/>
</dbReference>
<dbReference type="AlphaFoldDB" id="A0AAE3FNL4"/>
<comment type="caution">
    <text evidence="2">The sequence shown here is derived from an EMBL/GenBank/DDBJ whole genome shotgun (WGS) entry which is preliminary data.</text>
</comment>